<evidence type="ECO:0000256" key="1">
    <source>
        <dbReference type="SAM" id="SignalP"/>
    </source>
</evidence>
<dbReference type="OrthoDB" id="2132010at2759"/>
<dbReference type="eggNOG" id="ENOG502S1KA">
    <property type="taxonomic scope" value="Eukaryota"/>
</dbReference>
<dbReference type="AlphaFoldDB" id="F0XP53"/>
<dbReference type="EMBL" id="GL629801">
    <property type="protein sequence ID" value="EFX00236.1"/>
    <property type="molecule type" value="Genomic_DNA"/>
</dbReference>
<evidence type="ECO:0000313" key="3">
    <source>
        <dbReference type="Proteomes" id="UP000007796"/>
    </source>
</evidence>
<dbReference type="RefSeq" id="XP_014169718.1">
    <property type="nucleotide sequence ID" value="XM_014314243.1"/>
</dbReference>
<organism evidence="3">
    <name type="scientific">Grosmannia clavigera (strain kw1407 / UAMH 11150)</name>
    <name type="common">Blue stain fungus</name>
    <name type="synonym">Graphiocladiella clavigera</name>
    <dbReference type="NCBI Taxonomy" id="655863"/>
    <lineage>
        <taxon>Eukaryota</taxon>
        <taxon>Fungi</taxon>
        <taxon>Dikarya</taxon>
        <taxon>Ascomycota</taxon>
        <taxon>Pezizomycotina</taxon>
        <taxon>Sordariomycetes</taxon>
        <taxon>Sordariomycetidae</taxon>
        <taxon>Ophiostomatales</taxon>
        <taxon>Ophiostomataceae</taxon>
        <taxon>Leptographium</taxon>
    </lineage>
</organism>
<dbReference type="Proteomes" id="UP000007796">
    <property type="component" value="Unassembled WGS sequence"/>
</dbReference>
<dbReference type="InParanoid" id="F0XP53"/>
<feature type="signal peptide" evidence="1">
    <location>
        <begin position="1"/>
        <end position="18"/>
    </location>
</feature>
<evidence type="ECO:0000313" key="2">
    <source>
        <dbReference type="EMBL" id="EFX00236.1"/>
    </source>
</evidence>
<proteinExistence type="predicted"/>
<accession>F0XP53</accession>
<keyword evidence="3" id="KW-1185">Reference proteome</keyword>
<name>F0XP53_GROCL</name>
<gene>
    <name evidence="2" type="ORF">CMQ_7238</name>
</gene>
<dbReference type="HOGENOM" id="CLU_1185124_0_0_1"/>
<reference evidence="2 3" key="1">
    <citation type="journal article" date="2011" name="Proc. Natl. Acad. Sci. U.S.A.">
        <title>Genome and transcriptome analyses of the mountain pine beetle-fungal symbiont Grosmannia clavigera, a lodgepole pine pathogen.</title>
        <authorList>
            <person name="DiGuistini S."/>
            <person name="Wang Y."/>
            <person name="Liao N.Y."/>
            <person name="Taylor G."/>
            <person name="Tanguay P."/>
            <person name="Feau N."/>
            <person name="Henrissat B."/>
            <person name="Chan S.K."/>
            <person name="Hesse-Orce U."/>
            <person name="Alamouti S.M."/>
            <person name="Tsui C.K.M."/>
            <person name="Docking R.T."/>
            <person name="Levasseur A."/>
            <person name="Haridas S."/>
            <person name="Robertson G."/>
            <person name="Birol I."/>
            <person name="Holt R.A."/>
            <person name="Marra M.A."/>
            <person name="Hamelin R.C."/>
            <person name="Hirst M."/>
            <person name="Jones S.J.M."/>
            <person name="Bohlmann J."/>
            <person name="Breuil C."/>
        </authorList>
    </citation>
    <scope>NUCLEOTIDE SEQUENCE [LARGE SCALE GENOMIC DNA]</scope>
    <source>
        <strain evidence="3">kw1407 / UAMH 11150</strain>
    </source>
</reference>
<evidence type="ECO:0008006" key="4">
    <source>
        <dbReference type="Google" id="ProtNLM"/>
    </source>
</evidence>
<feature type="chain" id="PRO_5003264086" description="Biotrophy-associated secreted protein 2" evidence="1">
    <location>
        <begin position="19"/>
        <end position="234"/>
    </location>
</feature>
<protein>
    <recommendedName>
        <fullName evidence="4">Biotrophy-associated secreted protein 2</fullName>
    </recommendedName>
</protein>
<keyword evidence="1" id="KW-0732">Signal</keyword>
<sequence length="234" mass="22636">MARLVLAALLAFSAVVQAMPKPVVLNERAISSIAVAVATSSAPPAISSAPVASASSTTDTCVVDSSLPGSQSVGTGAGAQFITGQCFSKDDCASGCCVAQSDGVALCKPAVVTAEEGLSCDFSCSATVAVRDAPANTTAPSTNSTSSGTAVSAVAGSTNTTSPATAATCAIDYSLPGSQSVGPAAGAQFITGQCFSKADCASACCVAQADGVALCKSLIVTGEDGLSCDYSCTS</sequence>
<dbReference type="GeneID" id="25980760"/>